<dbReference type="GO" id="GO:0004803">
    <property type="term" value="F:transposase activity"/>
    <property type="evidence" value="ECO:0007669"/>
    <property type="project" value="InterPro"/>
</dbReference>
<evidence type="ECO:0000256" key="4">
    <source>
        <dbReference type="SAM" id="MobiDB-lite"/>
    </source>
</evidence>
<protein>
    <submittedName>
        <fullName evidence="7">Polyprotein</fullName>
    </submittedName>
</protein>
<evidence type="ECO:0000256" key="2">
    <source>
        <dbReference type="ARBA" id="ARBA00023125"/>
    </source>
</evidence>
<proteinExistence type="predicted"/>
<dbReference type="PANTHER" id="PTHR31973:SF187">
    <property type="entry name" value="MUTATOR TRANSPOSASE MUDRA PROTEIN"/>
    <property type="match status" value="1"/>
</dbReference>
<evidence type="ECO:0000256" key="1">
    <source>
        <dbReference type="ARBA" id="ARBA00022578"/>
    </source>
</evidence>
<evidence type="ECO:0000256" key="3">
    <source>
        <dbReference type="ARBA" id="ARBA00023172"/>
    </source>
</evidence>
<gene>
    <name evidence="7" type="primary">OSJNBa0068N01.17</name>
</gene>
<feature type="compositionally biased region" description="Polar residues" evidence="4">
    <location>
        <begin position="997"/>
        <end position="1007"/>
    </location>
</feature>
<evidence type="ECO:0000313" key="7">
    <source>
        <dbReference type="EMBL" id="AAU44140.1"/>
    </source>
</evidence>
<evidence type="ECO:0000259" key="5">
    <source>
        <dbReference type="Pfam" id="PF03108"/>
    </source>
</evidence>
<dbReference type="PANTHER" id="PTHR31973">
    <property type="entry name" value="POLYPROTEIN, PUTATIVE-RELATED"/>
    <property type="match status" value="1"/>
</dbReference>
<feature type="region of interest" description="Disordered" evidence="4">
    <location>
        <begin position="130"/>
        <end position="185"/>
    </location>
</feature>
<feature type="domain" description="MULE transposase" evidence="6">
    <location>
        <begin position="701"/>
        <end position="797"/>
    </location>
</feature>
<accession>Q65X18</accession>
<name>Q65X18_ORYSJ</name>
<feature type="region of interest" description="Disordered" evidence="4">
    <location>
        <begin position="24"/>
        <end position="52"/>
    </location>
</feature>
<reference evidence="8" key="2">
    <citation type="journal article" date="2008" name="Nucleic Acids Res.">
        <title>The rice annotation project database (RAP-DB): 2008 update.</title>
        <authorList>
            <consortium name="The rice annotation project (RAP)"/>
        </authorList>
    </citation>
    <scope>GENOME REANNOTATION</scope>
    <source>
        <strain evidence="8">cv. Nipponbare</strain>
    </source>
</reference>
<evidence type="ECO:0000259" key="6">
    <source>
        <dbReference type="Pfam" id="PF10551"/>
    </source>
</evidence>
<keyword evidence="3" id="KW-0233">DNA recombination</keyword>
<feature type="compositionally biased region" description="Basic and acidic residues" evidence="4">
    <location>
        <begin position="28"/>
        <end position="52"/>
    </location>
</feature>
<feature type="region of interest" description="Disordered" evidence="4">
    <location>
        <begin position="934"/>
        <end position="1040"/>
    </location>
</feature>
<dbReference type="AlphaFoldDB" id="Q65X18"/>
<dbReference type="InterPro" id="IPR001207">
    <property type="entry name" value="Transposase_mutator"/>
</dbReference>
<dbReference type="GO" id="GO:0003677">
    <property type="term" value="F:DNA binding"/>
    <property type="evidence" value="ECO:0007669"/>
    <property type="project" value="UniProtKB-KW"/>
</dbReference>
<sequence>MAKPEQQQVEEEGFDLPFFMEEEEAEVEAAKQKRREESLKPQRERQMTSTEAKERWARRKELSSKLFEYDPKTGTSFYTRAWFLDLTTFDLDKESLIAKVSIWTRPRPMFSHNTGIMRSRRDTMRGKLCKTDGLKNSGYGERNRAGSHAVGREAEAARVPAPRHRRSEGSSAAPPAASPPTQHTAALPPPGCSTALIWICAAQCAVAARLLSSNQDLVICCSHQAAVAPSFLILARIVKVIYFNLLLSCVMAGEYWTLRVFKHDRGPNTDILEKKIERNNICYSNLIRLLETEGYEASDELFFTSSDTYYCGTLTKIEGETHVKDMIMENDKSKMADLHLFKAIQRTPFSPLKIDNVEVIAGSSQQEDNIDYNPELIGVADDQHSISSGDTDHEQEKVDYVEKLNEMKRQREDPMTHCEGDTDIDDLYTPEDADVDLGVADIDDMSCELSDPPSEDGGLSTLECETDEENKPPPGKRRRGKGIQVQRIYFDESNMMDTSQLCKGMCFTDAGQFRKALKSYHIVKGRDYKYTRNKADRIKVKCSQDKVKCDFFIRASQVGSEKTFMVREMIAPHTCPSHRNCTRVDSTWLSERYEDDFWSDPNWKVEAFMARCLRETGTYISKSKAYRARRKATEKVLGNKEKQYKRIRDYLQTLIDTNPGTTAVVTTINRDVLGLAPRFSGLFICFSAQKEGFINGCRPFISIDGCFVKLTNGAQVLAASARDENNNMFPIAFAVVGKEDTDNWTWFLEMLKCAIGSGEEHGGWTFMSDRQKGLMNAIPIVFPDSEHRYCKMHLLQNMGNKGWRGEKYKGFVDAAIYATTVWDYDKAMEDLKKLNLKAWEWLIAIGKEHFSRHAFSPKAKSDLVVNNLSEVFNKYILDARDKPIVTMVEHIRRKVMAGHTPEDYVADYFRKDAYMRTYTAVIYPVPDEHRWTKTDSPYIDPPKFDKHVGRPKKSRRRGPDEGPRVQGPARKTTSTCSNCRRDGHTCSNIKARKRGVASSSHENSNEAPSLGMIGGRGSARGRPSARGRGRGRLNTWFSTQ</sequence>
<dbReference type="GO" id="GO:0006313">
    <property type="term" value="P:DNA transposition"/>
    <property type="evidence" value="ECO:0007669"/>
    <property type="project" value="InterPro"/>
</dbReference>
<dbReference type="InterPro" id="IPR018289">
    <property type="entry name" value="MULE_transposase_dom"/>
</dbReference>
<dbReference type="PROSITE" id="PS01007">
    <property type="entry name" value="TRANSPOSASE_MUTATOR"/>
    <property type="match status" value="1"/>
</dbReference>
<keyword evidence="2" id="KW-0238">DNA-binding</keyword>
<feature type="region of interest" description="Disordered" evidence="4">
    <location>
        <begin position="447"/>
        <end position="481"/>
    </location>
</feature>
<dbReference type="EMBL" id="AC129716">
    <property type="protein sequence ID" value="AAU44140.1"/>
    <property type="molecule type" value="Genomic_DNA"/>
</dbReference>
<organism evidence="7 8">
    <name type="scientific">Oryza sativa subsp. japonica</name>
    <name type="common">Rice</name>
    <dbReference type="NCBI Taxonomy" id="39947"/>
    <lineage>
        <taxon>Eukaryota</taxon>
        <taxon>Viridiplantae</taxon>
        <taxon>Streptophyta</taxon>
        <taxon>Embryophyta</taxon>
        <taxon>Tracheophyta</taxon>
        <taxon>Spermatophyta</taxon>
        <taxon>Magnoliopsida</taxon>
        <taxon>Liliopsida</taxon>
        <taxon>Poales</taxon>
        <taxon>Poaceae</taxon>
        <taxon>BOP clade</taxon>
        <taxon>Oryzoideae</taxon>
        <taxon>Oryzeae</taxon>
        <taxon>Oryzinae</taxon>
        <taxon>Oryza</taxon>
        <taxon>Oryza sativa</taxon>
    </lineage>
</organism>
<dbReference type="Pfam" id="PF10551">
    <property type="entry name" value="MULE"/>
    <property type="match status" value="1"/>
</dbReference>
<reference evidence="8" key="1">
    <citation type="journal article" date="2005" name="Nature">
        <title>The map-based sequence of the rice genome.</title>
        <authorList>
            <consortium name="International rice genome sequencing project (IRGSP)"/>
            <person name="Matsumoto T."/>
            <person name="Wu J."/>
            <person name="Kanamori H."/>
            <person name="Katayose Y."/>
            <person name="Fujisawa M."/>
            <person name="Namiki N."/>
            <person name="Mizuno H."/>
            <person name="Yamamoto K."/>
            <person name="Antonio B.A."/>
            <person name="Baba T."/>
            <person name="Sakata K."/>
            <person name="Nagamura Y."/>
            <person name="Aoki H."/>
            <person name="Arikawa K."/>
            <person name="Arita K."/>
            <person name="Bito T."/>
            <person name="Chiden Y."/>
            <person name="Fujitsuka N."/>
            <person name="Fukunaka R."/>
            <person name="Hamada M."/>
            <person name="Harada C."/>
            <person name="Hayashi A."/>
            <person name="Hijishita S."/>
            <person name="Honda M."/>
            <person name="Hosokawa S."/>
            <person name="Ichikawa Y."/>
            <person name="Idonuma A."/>
            <person name="Iijima M."/>
            <person name="Ikeda M."/>
            <person name="Ikeno M."/>
            <person name="Ito K."/>
            <person name="Ito S."/>
            <person name="Ito T."/>
            <person name="Ito Y."/>
            <person name="Ito Y."/>
            <person name="Iwabuchi A."/>
            <person name="Kamiya K."/>
            <person name="Karasawa W."/>
            <person name="Kurita K."/>
            <person name="Katagiri S."/>
            <person name="Kikuta A."/>
            <person name="Kobayashi H."/>
            <person name="Kobayashi N."/>
            <person name="Machita K."/>
            <person name="Maehara T."/>
            <person name="Masukawa M."/>
            <person name="Mizubayashi T."/>
            <person name="Mukai Y."/>
            <person name="Nagasaki H."/>
            <person name="Nagata Y."/>
            <person name="Naito S."/>
            <person name="Nakashima M."/>
            <person name="Nakama Y."/>
            <person name="Nakamichi Y."/>
            <person name="Nakamura M."/>
            <person name="Meguro A."/>
            <person name="Negishi M."/>
            <person name="Ohta I."/>
            <person name="Ohta T."/>
            <person name="Okamoto M."/>
            <person name="Ono N."/>
            <person name="Saji S."/>
            <person name="Sakaguchi M."/>
            <person name="Sakai K."/>
            <person name="Shibata M."/>
            <person name="Shimokawa T."/>
            <person name="Song J."/>
            <person name="Takazaki Y."/>
            <person name="Terasawa K."/>
            <person name="Tsugane M."/>
            <person name="Tsuji K."/>
            <person name="Ueda S."/>
            <person name="Waki K."/>
            <person name="Yamagata H."/>
            <person name="Yamamoto M."/>
            <person name="Yamamoto S."/>
            <person name="Yamane H."/>
            <person name="Yoshiki S."/>
            <person name="Yoshihara R."/>
            <person name="Yukawa K."/>
            <person name="Zhong H."/>
            <person name="Yano M."/>
            <person name="Yuan Q."/>
            <person name="Ouyang S."/>
            <person name="Liu J."/>
            <person name="Jones K.M."/>
            <person name="Gansberger K."/>
            <person name="Moffat K."/>
            <person name="Hill J."/>
            <person name="Bera J."/>
            <person name="Fadrosh D."/>
            <person name="Jin S."/>
            <person name="Johri S."/>
            <person name="Kim M."/>
            <person name="Overton L."/>
            <person name="Reardon M."/>
            <person name="Tsitrin T."/>
            <person name="Vuong H."/>
            <person name="Weaver B."/>
            <person name="Ciecko A."/>
            <person name="Tallon L."/>
            <person name="Jackson J."/>
            <person name="Pai G."/>
            <person name="Aken S.V."/>
            <person name="Utterback T."/>
            <person name="Reidmuller S."/>
            <person name="Feldblyum T."/>
            <person name="Hsiao J."/>
            <person name="Zismann V."/>
            <person name="Iobst S."/>
            <person name="de Vazeille A.R."/>
            <person name="Buell C.R."/>
            <person name="Ying K."/>
            <person name="Li Y."/>
            <person name="Lu T."/>
            <person name="Huang Y."/>
            <person name="Zhao Q."/>
            <person name="Feng Q."/>
            <person name="Zhang L."/>
            <person name="Zhu J."/>
            <person name="Weng Q."/>
            <person name="Mu J."/>
            <person name="Lu Y."/>
            <person name="Fan D."/>
            <person name="Liu Y."/>
            <person name="Guan J."/>
            <person name="Zhang Y."/>
            <person name="Yu S."/>
            <person name="Liu X."/>
            <person name="Zhang Y."/>
            <person name="Hong G."/>
            <person name="Han B."/>
            <person name="Choisne N."/>
            <person name="Demange N."/>
            <person name="Orjeda G."/>
            <person name="Samain S."/>
            <person name="Cattolico L."/>
            <person name="Pelletier E."/>
            <person name="Couloux A."/>
            <person name="Segurens B."/>
            <person name="Wincker P."/>
            <person name="D'Hont A."/>
            <person name="Scarpelli C."/>
            <person name="Weissenbach J."/>
            <person name="Salanoubat M."/>
            <person name="Quetier F."/>
            <person name="Yu Y."/>
            <person name="Kim H.R."/>
            <person name="Rambo T."/>
            <person name="Currie J."/>
            <person name="Collura K."/>
            <person name="Luo M."/>
            <person name="Yang T."/>
            <person name="Ammiraju J.S.S."/>
            <person name="Engler F."/>
            <person name="Soderlund C."/>
            <person name="Wing R.A."/>
            <person name="Palmer L.E."/>
            <person name="de la Bastide M."/>
            <person name="Spiegel L."/>
            <person name="Nascimento L."/>
            <person name="Zutavern T."/>
            <person name="O'Shaughnessy A."/>
            <person name="Dike S."/>
            <person name="Dedhia N."/>
            <person name="Preston R."/>
            <person name="Balija V."/>
            <person name="McCombie W.R."/>
            <person name="Chow T."/>
            <person name="Chen H."/>
            <person name="Chung M."/>
            <person name="Chen C."/>
            <person name="Shaw J."/>
            <person name="Wu H."/>
            <person name="Hsiao K."/>
            <person name="Chao Y."/>
            <person name="Chu M."/>
            <person name="Cheng C."/>
            <person name="Hour A."/>
            <person name="Lee P."/>
            <person name="Lin S."/>
            <person name="Lin Y."/>
            <person name="Liou J."/>
            <person name="Liu S."/>
            <person name="Hsing Y."/>
            <person name="Raghuvanshi S."/>
            <person name="Mohanty A."/>
            <person name="Bharti A.K."/>
            <person name="Gaur A."/>
            <person name="Gupta V."/>
            <person name="Kumar D."/>
            <person name="Ravi V."/>
            <person name="Vij S."/>
            <person name="Kapur A."/>
            <person name="Khurana P."/>
            <person name="Khurana P."/>
            <person name="Khurana J.P."/>
            <person name="Tyagi A.K."/>
            <person name="Gaikwad K."/>
            <person name="Singh A."/>
            <person name="Dalal V."/>
            <person name="Srivastava S."/>
            <person name="Dixit A."/>
            <person name="Pal A.K."/>
            <person name="Ghazi I.A."/>
            <person name="Yadav M."/>
            <person name="Pandit A."/>
            <person name="Bhargava A."/>
            <person name="Sureshbabu K."/>
            <person name="Batra K."/>
            <person name="Sharma T.R."/>
            <person name="Mohapatra T."/>
            <person name="Singh N.K."/>
            <person name="Messing J."/>
            <person name="Nelson A.B."/>
            <person name="Fuks G."/>
            <person name="Kavchok S."/>
            <person name="Keizer G."/>
            <person name="Linton E."/>
            <person name="Llaca V."/>
            <person name="Song R."/>
            <person name="Tanyolac B."/>
            <person name="Young S."/>
            <person name="Ho-Il K."/>
            <person name="Hahn J.H."/>
            <person name="Sangsakoo G."/>
            <person name="Vanavichit A."/>
            <person name="de Mattos Luiz.A.T."/>
            <person name="Zimmer P.D."/>
            <person name="Malone G."/>
            <person name="Dellagostin O."/>
            <person name="de Oliveira A.C."/>
            <person name="Bevan M."/>
            <person name="Bancroft I."/>
            <person name="Minx P."/>
            <person name="Cordum H."/>
            <person name="Wilson R."/>
            <person name="Cheng Z."/>
            <person name="Jin W."/>
            <person name="Jiang J."/>
            <person name="Leong S.A."/>
            <person name="Iwama H."/>
            <person name="Gojobori T."/>
            <person name="Itoh T."/>
            <person name="Niimura Y."/>
            <person name="Fujii Y."/>
            <person name="Habara T."/>
            <person name="Sakai H."/>
            <person name="Sato Y."/>
            <person name="Wilson G."/>
            <person name="Kumar K."/>
            <person name="McCouch S."/>
            <person name="Juretic N."/>
            <person name="Hoen D."/>
            <person name="Wright S."/>
            <person name="Bruskiewich R."/>
            <person name="Bureau T."/>
            <person name="Miyao A."/>
            <person name="Hirochika H."/>
            <person name="Nishikawa T."/>
            <person name="Kadowaki K."/>
            <person name="Sugiura M."/>
            <person name="Burr B."/>
            <person name="Sasaki T."/>
        </authorList>
    </citation>
    <scope>NUCLEOTIDE SEQUENCE [LARGE SCALE GENOMIC DNA]</scope>
    <source>
        <strain evidence="8">cv. Nipponbare</strain>
    </source>
</reference>
<feature type="domain" description="Transposase MuDR plant" evidence="5">
    <location>
        <begin position="500"/>
        <end position="566"/>
    </location>
</feature>
<dbReference type="InterPro" id="IPR004332">
    <property type="entry name" value="Transposase_MuDR"/>
</dbReference>
<evidence type="ECO:0000313" key="8">
    <source>
        <dbReference type="Proteomes" id="UP000000763"/>
    </source>
</evidence>
<dbReference type="Pfam" id="PF03108">
    <property type="entry name" value="DBD_Tnp_Mut"/>
    <property type="match status" value="1"/>
</dbReference>
<dbReference type="Proteomes" id="UP000000763">
    <property type="component" value="Chromosome 5"/>
</dbReference>
<keyword evidence="1" id="KW-0815">Transposition</keyword>